<evidence type="ECO:0000256" key="1">
    <source>
        <dbReference type="SAM" id="MobiDB-lite"/>
    </source>
</evidence>
<feature type="signal peptide" evidence="2">
    <location>
        <begin position="1"/>
        <end position="30"/>
    </location>
</feature>
<feature type="region of interest" description="Disordered" evidence="1">
    <location>
        <begin position="250"/>
        <end position="305"/>
    </location>
</feature>
<name>A0A9X2E765_9NOCA</name>
<evidence type="ECO:0000313" key="3">
    <source>
        <dbReference type="EMBL" id="MCM6775572.1"/>
    </source>
</evidence>
<dbReference type="RefSeq" id="WP_251913815.1">
    <property type="nucleotide sequence ID" value="NZ_JAMRXG010000007.1"/>
</dbReference>
<comment type="caution">
    <text evidence="3">The sequence shown here is derived from an EMBL/GenBank/DDBJ whole genome shotgun (WGS) entry which is preliminary data.</text>
</comment>
<dbReference type="EMBL" id="JAMRXG010000007">
    <property type="protein sequence ID" value="MCM6775572.1"/>
    <property type="molecule type" value="Genomic_DNA"/>
</dbReference>
<keyword evidence="2" id="KW-0732">Signal</keyword>
<accession>A0A9X2E765</accession>
<keyword evidence="4" id="KW-1185">Reference proteome</keyword>
<sequence length="305" mass="29877">MGKHSAKRTHLGPVRTAMLSMTALVTAAVAAEHGTSEGAQENRAIEATTSWTDLESHTGVLAKVTADRMTATGAEVQEQVAPAPAPEVVADTPVTDTPHGGIPLTYENTDEQPAPKATAVADTKSTVKSEKPSSGHRGGKHRRVEAEAVARKSGPSAAPAAPDLGQVLTSIAQVLGAGANAGGALAQALGSGSAALGTGSASVAPVADVLGSGSGEGVELGKPLAQLAKALGSGSAALGTGSAQVSKAGTSLIAGFTPPSDTVTPKPRHAAPEPEEDTSDSADSADSADSSDATDSGDSTETAVG</sequence>
<dbReference type="AlphaFoldDB" id="A0A9X2E765"/>
<proteinExistence type="predicted"/>
<protein>
    <submittedName>
        <fullName evidence="3">Uncharacterized protein</fullName>
    </submittedName>
</protein>
<gene>
    <name evidence="3" type="ORF">NDR86_19025</name>
</gene>
<reference evidence="3" key="1">
    <citation type="submission" date="2022-06" db="EMBL/GenBank/DDBJ databases">
        <title>Novel species in genus nocardia.</title>
        <authorList>
            <person name="Li F."/>
        </authorList>
    </citation>
    <scope>NUCLEOTIDE SEQUENCE</scope>
    <source>
        <strain evidence="3">CDC141</strain>
    </source>
</reference>
<feature type="compositionally biased region" description="Low complexity" evidence="1">
    <location>
        <begin position="281"/>
        <end position="305"/>
    </location>
</feature>
<organism evidence="3 4">
    <name type="scientific">Nocardia pulmonis</name>
    <dbReference type="NCBI Taxonomy" id="2951408"/>
    <lineage>
        <taxon>Bacteria</taxon>
        <taxon>Bacillati</taxon>
        <taxon>Actinomycetota</taxon>
        <taxon>Actinomycetes</taxon>
        <taxon>Mycobacteriales</taxon>
        <taxon>Nocardiaceae</taxon>
        <taxon>Nocardia</taxon>
    </lineage>
</organism>
<evidence type="ECO:0000313" key="4">
    <source>
        <dbReference type="Proteomes" id="UP001139157"/>
    </source>
</evidence>
<evidence type="ECO:0000256" key="2">
    <source>
        <dbReference type="SAM" id="SignalP"/>
    </source>
</evidence>
<feature type="region of interest" description="Disordered" evidence="1">
    <location>
        <begin position="105"/>
        <end position="161"/>
    </location>
</feature>
<feature type="chain" id="PRO_5040834845" evidence="2">
    <location>
        <begin position="31"/>
        <end position="305"/>
    </location>
</feature>
<dbReference type="Proteomes" id="UP001139157">
    <property type="component" value="Unassembled WGS sequence"/>
</dbReference>